<dbReference type="VEuPathDB" id="VectorBase:AALB015933"/>
<dbReference type="VEuPathDB" id="VectorBase:AALB20_038719"/>
<evidence type="ECO:0008006" key="8">
    <source>
        <dbReference type="Google" id="ProtNLM"/>
    </source>
</evidence>
<dbReference type="InterPro" id="IPR042269">
    <property type="entry name" value="Ser_carbopepase_S28_SKS"/>
</dbReference>
<reference evidence="6" key="2">
    <citation type="submission" date="2022-08" db="UniProtKB">
        <authorList>
            <consortium name="EnsemblMetazoa"/>
        </authorList>
    </citation>
    <scope>IDENTIFICATION</scope>
    <source>
        <strain evidence="6">STECLA/ALBI9_A</strain>
    </source>
</reference>
<protein>
    <recommendedName>
        <fullName evidence="8">Prolylcarboxypeptidase</fullName>
    </recommendedName>
</protein>
<evidence type="ECO:0000256" key="1">
    <source>
        <dbReference type="ARBA" id="ARBA00011079"/>
    </source>
</evidence>
<dbReference type="PANTHER" id="PTHR11010:SF5">
    <property type="entry name" value="RE36938P-RELATED"/>
    <property type="match status" value="1"/>
</dbReference>
<dbReference type="Gene3D" id="3.40.50.1820">
    <property type="entry name" value="alpha/beta hydrolase"/>
    <property type="match status" value="1"/>
</dbReference>
<dbReference type="InterPro" id="IPR008758">
    <property type="entry name" value="Peptidase_S28"/>
</dbReference>
<proteinExistence type="inferred from homology"/>
<dbReference type="GO" id="GO:0006508">
    <property type="term" value="P:proteolysis"/>
    <property type="evidence" value="ECO:0007669"/>
    <property type="project" value="UniProtKB-KW"/>
</dbReference>
<keyword evidence="7" id="KW-1185">Reference proteome</keyword>
<dbReference type="InterPro" id="IPR029058">
    <property type="entry name" value="AB_hydrolase_fold"/>
</dbReference>
<evidence type="ECO:0000256" key="4">
    <source>
        <dbReference type="ARBA" id="ARBA00022801"/>
    </source>
</evidence>
<keyword evidence="2" id="KW-0645">Protease</keyword>
<organism evidence="6 7">
    <name type="scientific">Anopheles albimanus</name>
    <name type="common">New world malaria mosquito</name>
    <dbReference type="NCBI Taxonomy" id="7167"/>
    <lineage>
        <taxon>Eukaryota</taxon>
        <taxon>Metazoa</taxon>
        <taxon>Ecdysozoa</taxon>
        <taxon>Arthropoda</taxon>
        <taxon>Hexapoda</taxon>
        <taxon>Insecta</taxon>
        <taxon>Pterygota</taxon>
        <taxon>Neoptera</taxon>
        <taxon>Endopterygota</taxon>
        <taxon>Diptera</taxon>
        <taxon>Nematocera</taxon>
        <taxon>Culicoidea</taxon>
        <taxon>Culicidae</taxon>
        <taxon>Anophelinae</taxon>
        <taxon>Anopheles</taxon>
    </lineage>
</organism>
<keyword evidence="4" id="KW-0378">Hydrolase</keyword>
<dbReference type="GO" id="GO:0008239">
    <property type="term" value="F:dipeptidyl-peptidase activity"/>
    <property type="evidence" value="ECO:0007669"/>
    <property type="project" value="TreeGrafter"/>
</dbReference>
<keyword evidence="3" id="KW-0732">Signal</keyword>
<evidence type="ECO:0000313" key="6">
    <source>
        <dbReference type="EnsemblMetazoa" id="AALB015933-PA"/>
    </source>
</evidence>
<name>A0A1Y9G8A1_ANOAL</name>
<evidence type="ECO:0000313" key="7">
    <source>
        <dbReference type="Proteomes" id="UP000069272"/>
    </source>
</evidence>
<comment type="similarity">
    <text evidence="1">Belongs to the peptidase S28 family.</text>
</comment>
<dbReference type="AlphaFoldDB" id="A0A1Y9G8A1"/>
<evidence type="ECO:0000256" key="3">
    <source>
        <dbReference type="ARBA" id="ARBA00022729"/>
    </source>
</evidence>
<dbReference type="Pfam" id="PF05577">
    <property type="entry name" value="Peptidase_S28"/>
    <property type="match status" value="1"/>
</dbReference>
<dbReference type="PANTHER" id="PTHR11010">
    <property type="entry name" value="PROTEASE S28 PRO-X CARBOXYPEPTIDASE-RELATED"/>
    <property type="match status" value="1"/>
</dbReference>
<evidence type="ECO:0000256" key="2">
    <source>
        <dbReference type="ARBA" id="ARBA00022670"/>
    </source>
</evidence>
<reference evidence="6 7" key="1">
    <citation type="journal article" date="2017" name="G3 (Bethesda)">
        <title>The Physical Genome Mapping of Anopheles albimanus Corrected Scaffold Misassemblies and Identified Interarm Rearrangements in Genus Anopheles.</title>
        <authorList>
            <person name="Artemov G.N."/>
            <person name="Peery A.N."/>
            <person name="Jiang X."/>
            <person name="Tu Z."/>
            <person name="Stegniy V.N."/>
            <person name="Sharakhova M.V."/>
            <person name="Sharakhov I.V."/>
        </authorList>
    </citation>
    <scope>NUCLEOTIDE SEQUENCE [LARGE SCALE GENOMIC DNA]</scope>
    <source>
        <strain evidence="6 7">ALBI9_A</strain>
    </source>
</reference>
<accession>A0A1Y9G8A1</accession>
<evidence type="ECO:0000256" key="5">
    <source>
        <dbReference type="ARBA" id="ARBA00023180"/>
    </source>
</evidence>
<dbReference type="Gene3D" id="1.20.120.980">
    <property type="entry name" value="Serine carboxypeptidase S28, SKS domain"/>
    <property type="match status" value="1"/>
</dbReference>
<dbReference type="SUPFAM" id="SSF53474">
    <property type="entry name" value="alpha/beta-Hydrolases"/>
    <property type="match status" value="1"/>
</dbReference>
<keyword evidence="5" id="KW-0325">Glycoprotein</keyword>
<sequence length="524" mass="58914">MVVNYRTHFSIDSFNVGLGTMRLLSVLSGLLLVSSTSTIGATVPQSFSGSWLLNGQYAPPSTTGNMPFSAENITEEFFVTLVDHFNLQNRDTWSNRYLSLMDHFVPTGPILIFLGGNSPISTALIDETTLINEMARELGGALFAFETRFYGESLPTADLSVENLRLLNTEQILADLADFVLHLRRSVIGNPFAHVLVAGTGLGGGLATWFRVRYPHLTDAVWSSSGYLNAIYDFQEFSSGWAETAIQVGGRECYNSIFVAFHVAQNLVEAGFERLMYEMFNICEPIDAEDRLDVSYFFSVLMTSIEVYTLRNGDVLEFEKVCDYITNGGFGTPLEALADWFNKRFEEDYGCIIVDLDTSVENFRTADPDDEVNASGARQFLYQQCTEYGWFFTTDSDLQPFGERVQMELYYEMCRRTFGDWITTESMYRGVERTNDHFGGSSPVVQQIHFTNGALDPWRYASVLFSLNSYALADVIPWQLAGADLRATSVETDSQELLEVKARLKELLESYLFPLNPRRLVTSG</sequence>
<dbReference type="EnsemblMetazoa" id="AALB015933-RA">
    <property type="protein sequence ID" value="AALB015933-PA"/>
    <property type="gene ID" value="AALB015933"/>
</dbReference>
<dbReference type="Proteomes" id="UP000069272">
    <property type="component" value="Chromosome 2R"/>
</dbReference>
<dbReference type="GO" id="GO:0070008">
    <property type="term" value="F:serine-type exopeptidase activity"/>
    <property type="evidence" value="ECO:0007669"/>
    <property type="project" value="InterPro"/>
</dbReference>